<gene>
    <name evidence="2" type="ordered locus">Dde_1490</name>
</gene>
<evidence type="ECO:0000256" key="1">
    <source>
        <dbReference type="ARBA" id="ARBA00010169"/>
    </source>
</evidence>
<dbReference type="HOGENOM" id="CLU_098807_3_1_7"/>
<evidence type="ECO:0000313" key="2">
    <source>
        <dbReference type="EMBL" id="ABB38289.1"/>
    </source>
</evidence>
<dbReference type="Pfam" id="PF03091">
    <property type="entry name" value="CutA1"/>
    <property type="match status" value="1"/>
</dbReference>
<dbReference type="EMBL" id="CP000112">
    <property type="protein sequence ID" value="ABB38289.1"/>
    <property type="molecule type" value="Genomic_DNA"/>
</dbReference>
<proteinExistence type="inferred from homology"/>
<keyword evidence="3" id="KW-1185">Reference proteome</keyword>
<dbReference type="RefSeq" id="WP_011367455.1">
    <property type="nucleotide sequence ID" value="NC_007519.1"/>
</dbReference>
<dbReference type="GO" id="GO:0010038">
    <property type="term" value="P:response to metal ion"/>
    <property type="evidence" value="ECO:0007669"/>
    <property type="project" value="InterPro"/>
</dbReference>
<dbReference type="eggNOG" id="COG1324">
    <property type="taxonomic scope" value="Bacteria"/>
</dbReference>
<protein>
    <submittedName>
        <fullName evidence="2">CutA1 divalent ion tolerance protein</fullName>
    </submittedName>
</protein>
<dbReference type="SUPFAM" id="SSF54913">
    <property type="entry name" value="GlnB-like"/>
    <property type="match status" value="1"/>
</dbReference>
<organism evidence="2 3">
    <name type="scientific">Oleidesulfovibrio alaskensis (strain ATCC BAA-1058 / DSM 17464 / G20)</name>
    <name type="common">Desulfovibrio alaskensis</name>
    <dbReference type="NCBI Taxonomy" id="207559"/>
    <lineage>
        <taxon>Bacteria</taxon>
        <taxon>Pseudomonadati</taxon>
        <taxon>Thermodesulfobacteriota</taxon>
        <taxon>Desulfovibrionia</taxon>
        <taxon>Desulfovibrionales</taxon>
        <taxon>Desulfovibrionaceae</taxon>
        <taxon>Oleidesulfovibrio</taxon>
    </lineage>
</organism>
<dbReference type="InterPro" id="IPR011322">
    <property type="entry name" value="N-reg_PII-like_a/b"/>
</dbReference>
<dbReference type="Proteomes" id="UP000002710">
    <property type="component" value="Chromosome"/>
</dbReference>
<dbReference type="PANTHER" id="PTHR23419">
    <property type="entry name" value="DIVALENT CATION TOLERANCE CUTA-RELATED"/>
    <property type="match status" value="1"/>
</dbReference>
<dbReference type="PANTHER" id="PTHR23419:SF8">
    <property type="entry name" value="FI09726P"/>
    <property type="match status" value="1"/>
</dbReference>
<dbReference type="InterPro" id="IPR004323">
    <property type="entry name" value="Ion_tolerance_CutA"/>
</dbReference>
<name>Q311V7_OLEA2</name>
<reference evidence="2 3" key="1">
    <citation type="journal article" date="2011" name="J. Bacteriol.">
        <title>Complete genome sequence and updated annotation of Desulfovibrio alaskensis G20.</title>
        <authorList>
            <person name="Hauser L.J."/>
            <person name="Land M.L."/>
            <person name="Brown S.D."/>
            <person name="Larimer F."/>
            <person name="Keller K.L."/>
            <person name="Rapp-Giles B.J."/>
            <person name="Price M.N."/>
            <person name="Lin M."/>
            <person name="Bruce D.C."/>
            <person name="Detter J.C."/>
            <person name="Tapia R."/>
            <person name="Han C.S."/>
            <person name="Goodwin L.A."/>
            <person name="Cheng J.F."/>
            <person name="Pitluck S."/>
            <person name="Copeland A."/>
            <person name="Lucas S."/>
            <person name="Nolan M."/>
            <person name="Lapidus A.L."/>
            <person name="Palumbo A.V."/>
            <person name="Wall J.D."/>
        </authorList>
    </citation>
    <scope>NUCLEOTIDE SEQUENCE [LARGE SCALE GENOMIC DNA]</scope>
    <source>
        <strain evidence="3">ATCC BAA 1058 / DSM 17464 / G20</strain>
    </source>
</reference>
<dbReference type="InterPro" id="IPR015867">
    <property type="entry name" value="N-reg_PII/ATP_PRibTrfase_C"/>
</dbReference>
<comment type="similarity">
    <text evidence="1">Belongs to the CutA family.</text>
</comment>
<dbReference type="AlphaFoldDB" id="Q311V7"/>
<dbReference type="GO" id="GO:0005507">
    <property type="term" value="F:copper ion binding"/>
    <property type="evidence" value="ECO:0007669"/>
    <property type="project" value="TreeGrafter"/>
</dbReference>
<sequence>MAKILYMTAPDEQEARRIGRILVERRLAACVNILGRIESIFRWDGQVQNESEVAFIAKTSDDRVEDALAAVAELHGYDVPCAVALAVSEGLPPFLNWIDNEVRKER</sequence>
<dbReference type="KEGG" id="dde:Dde_1490"/>
<dbReference type="STRING" id="207559.Dde_1490"/>
<accession>Q311V7</accession>
<evidence type="ECO:0000313" key="3">
    <source>
        <dbReference type="Proteomes" id="UP000002710"/>
    </source>
</evidence>
<dbReference type="Gene3D" id="3.30.70.120">
    <property type="match status" value="1"/>
</dbReference>